<reference evidence="10 11" key="1">
    <citation type="submission" date="2024-05" db="EMBL/GenBank/DDBJ databases">
        <authorList>
            <person name="Liu Q."/>
            <person name="Xin Y.-H."/>
        </authorList>
    </citation>
    <scope>NUCLEOTIDE SEQUENCE [LARGE SCALE GENOMIC DNA]</scope>
    <source>
        <strain evidence="10 11">CGMCC 1.10181</strain>
    </source>
</reference>
<keyword evidence="2 8" id="KW-0808">Transferase</keyword>
<comment type="domain">
    <text evidence="8">The N-terminal domain determines nucleotide recognition and specific binding, while the C-terminal domain determines the specific binding to the target protein.</text>
</comment>
<feature type="domain" description="MobA-like NTP transferase" evidence="9">
    <location>
        <begin position="18"/>
        <end position="160"/>
    </location>
</feature>
<keyword evidence="4 8" id="KW-0547">Nucleotide-binding</keyword>
<evidence type="ECO:0000256" key="8">
    <source>
        <dbReference type="HAMAP-Rule" id="MF_00316"/>
    </source>
</evidence>
<keyword evidence="3 8" id="KW-0479">Metal-binding</keyword>
<evidence type="ECO:0000313" key="10">
    <source>
        <dbReference type="EMBL" id="MEN2791533.1"/>
    </source>
</evidence>
<evidence type="ECO:0000256" key="2">
    <source>
        <dbReference type="ARBA" id="ARBA00022679"/>
    </source>
</evidence>
<keyword evidence="1 8" id="KW-0963">Cytoplasm</keyword>
<comment type="subcellular location">
    <subcellularLocation>
        <location evidence="8">Cytoplasm</location>
    </subcellularLocation>
</comment>
<keyword evidence="5 8" id="KW-0460">Magnesium</keyword>
<feature type="binding site" evidence="8">
    <location>
        <begin position="21"/>
        <end position="23"/>
    </location>
    <ligand>
        <name>GTP</name>
        <dbReference type="ChEBI" id="CHEBI:37565"/>
    </ligand>
</feature>
<dbReference type="HAMAP" id="MF_00316">
    <property type="entry name" value="MobA"/>
    <property type="match status" value="1"/>
</dbReference>
<keyword evidence="10" id="KW-0548">Nucleotidyltransferase</keyword>
<comment type="similarity">
    <text evidence="8">Belongs to the MobA family.</text>
</comment>
<accession>A0ABU9Y6X2</accession>
<name>A0ABU9Y6X2_9SPHN</name>
<comment type="caution">
    <text evidence="10">The sequence shown here is derived from an EMBL/GenBank/DDBJ whole genome shotgun (WGS) entry which is preliminary data.</text>
</comment>
<sequence length="196" mass="20175">MAATTIPGDRQAQRRILGAVLAGGRSRRFGSDKALAELDGRALIDRAIADLSASVEAVAVCGREVAGRLSLPDRPRADLGPLGGLNAALHHAAGHGYAGVLSTGCDMPVFPARLAAMLVGEGAAIVEGQHLVGYWPVALAAALDAHLAASDDRSIRAWLALARPRIIAFGAPLPNINTPADLAALEQEWPDTDGTG</sequence>
<feature type="binding site" evidence="8">
    <location>
        <position position="106"/>
    </location>
    <ligand>
        <name>GTP</name>
        <dbReference type="ChEBI" id="CHEBI:37565"/>
    </ligand>
</feature>
<comment type="function">
    <text evidence="8">Transfers a GMP moiety from GTP to Mo-molybdopterin (Mo-MPT) cofactor (Moco or molybdenum cofactor) to form Mo-molybdopterin guanine dinucleotide (Mo-MGD) cofactor.</text>
</comment>
<dbReference type="RefSeq" id="WP_343892528.1">
    <property type="nucleotide sequence ID" value="NZ_BAAAEH010000060.1"/>
</dbReference>
<dbReference type="GO" id="GO:0061603">
    <property type="term" value="F:molybdenum cofactor guanylyltransferase activity"/>
    <property type="evidence" value="ECO:0007669"/>
    <property type="project" value="UniProtKB-EC"/>
</dbReference>
<dbReference type="SUPFAM" id="SSF53448">
    <property type="entry name" value="Nucleotide-diphospho-sugar transferases"/>
    <property type="match status" value="1"/>
</dbReference>
<dbReference type="CDD" id="cd02503">
    <property type="entry name" value="MobA"/>
    <property type="match status" value="1"/>
</dbReference>
<dbReference type="InterPro" id="IPR013482">
    <property type="entry name" value="Molybde_CF_guanTrfase"/>
</dbReference>
<dbReference type="Pfam" id="PF12804">
    <property type="entry name" value="NTP_transf_3"/>
    <property type="match status" value="1"/>
</dbReference>
<evidence type="ECO:0000256" key="4">
    <source>
        <dbReference type="ARBA" id="ARBA00022741"/>
    </source>
</evidence>
<evidence type="ECO:0000256" key="5">
    <source>
        <dbReference type="ARBA" id="ARBA00022842"/>
    </source>
</evidence>
<gene>
    <name evidence="8" type="primary">mobA</name>
    <name evidence="10" type="ORF">ABC974_17995</name>
</gene>
<comment type="cofactor">
    <cofactor evidence="8">
        <name>Mg(2+)</name>
        <dbReference type="ChEBI" id="CHEBI:18420"/>
    </cofactor>
</comment>
<dbReference type="EC" id="2.7.7.77" evidence="8"/>
<feature type="binding site" evidence="8">
    <location>
        <position position="78"/>
    </location>
    <ligand>
        <name>GTP</name>
        <dbReference type="ChEBI" id="CHEBI:37565"/>
    </ligand>
</feature>
<keyword evidence="11" id="KW-1185">Reference proteome</keyword>
<dbReference type="PANTHER" id="PTHR19136:SF81">
    <property type="entry name" value="MOLYBDENUM COFACTOR GUANYLYLTRANSFERASE"/>
    <property type="match status" value="1"/>
</dbReference>
<protein>
    <recommendedName>
        <fullName evidence="8">Molybdenum cofactor guanylyltransferase</fullName>
        <shortName evidence="8">MoCo guanylyltransferase</shortName>
        <ecNumber evidence="8">2.7.7.77</ecNumber>
    </recommendedName>
    <alternativeName>
        <fullName evidence="8">GTP:molybdopterin guanylyltransferase</fullName>
    </alternativeName>
    <alternativeName>
        <fullName evidence="8">Mo-MPT guanylyltransferase</fullName>
    </alternativeName>
    <alternativeName>
        <fullName evidence="8">Molybdopterin guanylyltransferase</fullName>
    </alternativeName>
    <alternativeName>
        <fullName evidence="8">Molybdopterin-guanine dinucleotide synthase</fullName>
        <shortName evidence="8">MGD synthase</shortName>
    </alternativeName>
</protein>
<feature type="binding site" evidence="8">
    <location>
        <position position="106"/>
    </location>
    <ligand>
        <name>Mg(2+)</name>
        <dbReference type="ChEBI" id="CHEBI:18420"/>
    </ligand>
</feature>
<proteinExistence type="inferred from homology"/>
<dbReference type="EMBL" id="JBDIME010000018">
    <property type="protein sequence ID" value="MEN2791533.1"/>
    <property type="molecule type" value="Genomic_DNA"/>
</dbReference>
<dbReference type="InterPro" id="IPR029044">
    <property type="entry name" value="Nucleotide-diphossugar_trans"/>
</dbReference>
<evidence type="ECO:0000259" key="9">
    <source>
        <dbReference type="Pfam" id="PF12804"/>
    </source>
</evidence>
<keyword evidence="6 8" id="KW-0342">GTP-binding</keyword>
<comment type="caution">
    <text evidence="8">Lacks conserved residue(s) required for the propagation of feature annotation.</text>
</comment>
<dbReference type="Gene3D" id="3.90.550.10">
    <property type="entry name" value="Spore Coat Polysaccharide Biosynthesis Protein SpsA, Chain A"/>
    <property type="match status" value="1"/>
</dbReference>
<comment type="subunit">
    <text evidence="8">Monomer.</text>
</comment>
<dbReference type="InterPro" id="IPR025877">
    <property type="entry name" value="MobA-like_NTP_Trfase"/>
</dbReference>
<feature type="binding site" evidence="8">
    <location>
        <position position="33"/>
    </location>
    <ligand>
        <name>GTP</name>
        <dbReference type="ChEBI" id="CHEBI:37565"/>
    </ligand>
</feature>
<evidence type="ECO:0000256" key="1">
    <source>
        <dbReference type="ARBA" id="ARBA00022490"/>
    </source>
</evidence>
<dbReference type="Proteomes" id="UP001419910">
    <property type="component" value="Unassembled WGS sequence"/>
</dbReference>
<comment type="catalytic activity">
    <reaction evidence="8">
        <text>Mo-molybdopterin + GTP + H(+) = Mo-molybdopterin guanine dinucleotide + diphosphate</text>
        <dbReference type="Rhea" id="RHEA:34243"/>
        <dbReference type="ChEBI" id="CHEBI:15378"/>
        <dbReference type="ChEBI" id="CHEBI:33019"/>
        <dbReference type="ChEBI" id="CHEBI:37565"/>
        <dbReference type="ChEBI" id="CHEBI:71302"/>
        <dbReference type="ChEBI" id="CHEBI:71310"/>
        <dbReference type="EC" id="2.7.7.77"/>
    </reaction>
</comment>
<evidence type="ECO:0000256" key="7">
    <source>
        <dbReference type="ARBA" id="ARBA00023150"/>
    </source>
</evidence>
<organism evidence="10 11">
    <name type="scientific">Sphingomonas oligophenolica</name>
    <dbReference type="NCBI Taxonomy" id="301154"/>
    <lineage>
        <taxon>Bacteria</taxon>
        <taxon>Pseudomonadati</taxon>
        <taxon>Pseudomonadota</taxon>
        <taxon>Alphaproteobacteria</taxon>
        <taxon>Sphingomonadales</taxon>
        <taxon>Sphingomonadaceae</taxon>
        <taxon>Sphingomonas</taxon>
    </lineage>
</organism>
<evidence type="ECO:0000313" key="11">
    <source>
        <dbReference type="Proteomes" id="UP001419910"/>
    </source>
</evidence>
<evidence type="ECO:0000256" key="6">
    <source>
        <dbReference type="ARBA" id="ARBA00023134"/>
    </source>
</evidence>
<evidence type="ECO:0000256" key="3">
    <source>
        <dbReference type="ARBA" id="ARBA00022723"/>
    </source>
</evidence>
<keyword evidence="7 8" id="KW-0501">Molybdenum cofactor biosynthesis</keyword>
<dbReference type="PANTHER" id="PTHR19136">
    <property type="entry name" value="MOLYBDENUM COFACTOR GUANYLYLTRANSFERASE"/>
    <property type="match status" value="1"/>
</dbReference>